<gene>
    <name evidence="1" type="ORF">NDI38_28990</name>
</gene>
<dbReference type="Proteomes" id="UP001476950">
    <property type="component" value="Unassembled WGS sequence"/>
</dbReference>
<accession>A0ABV0KT46</accession>
<sequence>MSSTSHTFTNSFLDIDLDIVWNVVEHYLPKLKQAIEVIFQQV</sequence>
<reference evidence="1 2" key="1">
    <citation type="submission" date="2022-04" db="EMBL/GenBank/DDBJ databases">
        <title>Positive selection, recombination, and allopatry shape intraspecific diversity of widespread and dominant cyanobacteria.</title>
        <authorList>
            <person name="Wei J."/>
            <person name="Shu W."/>
            <person name="Hu C."/>
        </authorList>
    </citation>
    <scope>NUCLEOTIDE SEQUENCE [LARGE SCALE GENOMIC DNA]</scope>
    <source>
        <strain evidence="1 2">AS-A4</strain>
    </source>
</reference>
<evidence type="ECO:0000313" key="2">
    <source>
        <dbReference type="Proteomes" id="UP001476950"/>
    </source>
</evidence>
<organism evidence="1 2">
    <name type="scientific">Stenomitos frigidus AS-A4</name>
    <dbReference type="NCBI Taxonomy" id="2933935"/>
    <lineage>
        <taxon>Bacteria</taxon>
        <taxon>Bacillati</taxon>
        <taxon>Cyanobacteriota</taxon>
        <taxon>Cyanophyceae</taxon>
        <taxon>Leptolyngbyales</taxon>
        <taxon>Leptolyngbyaceae</taxon>
        <taxon>Stenomitos</taxon>
    </lineage>
</organism>
<comment type="caution">
    <text evidence="1">The sequence shown here is derived from an EMBL/GenBank/DDBJ whole genome shotgun (WGS) entry which is preliminary data.</text>
</comment>
<protein>
    <submittedName>
        <fullName evidence="1">DUF86 domain-containing protein</fullName>
    </submittedName>
</protein>
<dbReference type="RefSeq" id="WP_242033380.1">
    <property type="nucleotide sequence ID" value="NZ_JAMPLM010000064.1"/>
</dbReference>
<keyword evidence="2" id="KW-1185">Reference proteome</keyword>
<proteinExistence type="predicted"/>
<dbReference type="EMBL" id="JAMPLM010000064">
    <property type="protein sequence ID" value="MEP1062412.1"/>
    <property type="molecule type" value="Genomic_DNA"/>
</dbReference>
<evidence type="ECO:0000313" key="1">
    <source>
        <dbReference type="EMBL" id="MEP1062412.1"/>
    </source>
</evidence>
<name>A0ABV0KT46_9CYAN</name>